<dbReference type="InterPro" id="IPR017946">
    <property type="entry name" value="PLC-like_Pdiesterase_TIM-brl"/>
</dbReference>
<dbReference type="GO" id="GO:0008081">
    <property type="term" value="F:phosphoric diester hydrolase activity"/>
    <property type="evidence" value="ECO:0007669"/>
    <property type="project" value="InterPro"/>
</dbReference>
<keyword evidence="5" id="KW-0456">Lyase</keyword>
<dbReference type="AlphaFoldDB" id="A0A7R9LST8"/>
<sequence>MDTKDFWQLVPDVQTERRLVMNWMNAPKGCTDDWVALYANHTDSIDNPVFKINTNCLKSGHKRTSHQILNIDFNANETLINGCLKWHIIYVRNNTILAQNCFKTQPFWMENSLHSIGHKRLDEIAIPGAHDSGCYHKYGLNNIPTKSIYLYAQDESIFDQLVYGIRYVDIRVGHQEDDYQSLTIEEPLQIIHGQWMCEHSVRRILQDIKAFLMAAPKEVVIFDIHKHRNFMNDSTGQVFHDRHQQLMDLIKEFVGQWIAPETNKTINEMIESDKRLVIGYEDKHVLTSDTDRGLVWHPVRHQWANENSVEGLEQYFRSHLCSAHERQYLRSAMAQMTPTFEEIIFSFRSKGGLRQRADTVNPLFPKWFYSQWWDCINIVSADYFLGSNIVDIAIKVNEKKFASNLIR</sequence>
<name>A0A7R9LST8_9ACAR</name>
<dbReference type="SMART" id="SM00148">
    <property type="entry name" value="PLCXc"/>
    <property type="match status" value="1"/>
</dbReference>
<keyword evidence="8" id="KW-1185">Reference proteome</keyword>
<evidence type="ECO:0000256" key="2">
    <source>
        <dbReference type="ARBA" id="ARBA00022723"/>
    </source>
</evidence>
<dbReference type="GO" id="GO:0016829">
    <property type="term" value="F:lyase activity"/>
    <property type="evidence" value="ECO:0007669"/>
    <property type="project" value="UniProtKB-KW"/>
</dbReference>
<evidence type="ECO:0000256" key="5">
    <source>
        <dbReference type="ARBA" id="ARBA00023239"/>
    </source>
</evidence>
<keyword evidence="3" id="KW-0460">Magnesium</keyword>
<dbReference type="Proteomes" id="UP000728032">
    <property type="component" value="Unassembled WGS sequence"/>
</dbReference>
<evidence type="ECO:0000256" key="3">
    <source>
        <dbReference type="ARBA" id="ARBA00022842"/>
    </source>
</evidence>
<evidence type="ECO:0000259" key="6">
    <source>
        <dbReference type="SMART" id="SM00148"/>
    </source>
</evidence>
<dbReference type="SUPFAM" id="SSF51695">
    <property type="entry name" value="PLC-like phosphodiesterases"/>
    <property type="match status" value="1"/>
</dbReference>
<dbReference type="PANTHER" id="PTHR13593:SF103">
    <property type="entry name" value="RE10370P"/>
    <property type="match status" value="1"/>
</dbReference>
<keyword evidence="4" id="KW-1015">Disulfide bond</keyword>
<dbReference type="OrthoDB" id="1046782at2759"/>
<reference evidence="7" key="1">
    <citation type="submission" date="2020-11" db="EMBL/GenBank/DDBJ databases">
        <authorList>
            <person name="Tran Van P."/>
        </authorList>
    </citation>
    <scope>NUCLEOTIDE SEQUENCE</scope>
</reference>
<protein>
    <recommendedName>
        <fullName evidence="6">Phosphatidylinositol-specific phospholipase C X domain-containing protein</fullName>
    </recommendedName>
</protein>
<keyword evidence="2" id="KW-0479">Metal-binding</keyword>
<proteinExistence type="predicted"/>
<organism evidence="7">
    <name type="scientific">Oppiella nova</name>
    <dbReference type="NCBI Taxonomy" id="334625"/>
    <lineage>
        <taxon>Eukaryota</taxon>
        <taxon>Metazoa</taxon>
        <taxon>Ecdysozoa</taxon>
        <taxon>Arthropoda</taxon>
        <taxon>Chelicerata</taxon>
        <taxon>Arachnida</taxon>
        <taxon>Acari</taxon>
        <taxon>Acariformes</taxon>
        <taxon>Sarcoptiformes</taxon>
        <taxon>Oribatida</taxon>
        <taxon>Brachypylina</taxon>
        <taxon>Oppioidea</taxon>
        <taxon>Oppiidae</taxon>
        <taxon>Oppiella</taxon>
    </lineage>
</organism>
<dbReference type="Gene3D" id="3.20.20.190">
    <property type="entry name" value="Phosphatidylinositol (PI) phosphodiesterase"/>
    <property type="match status" value="1"/>
</dbReference>
<dbReference type="Pfam" id="PF00388">
    <property type="entry name" value="PI-PLC-X"/>
    <property type="match status" value="1"/>
</dbReference>
<dbReference type="EMBL" id="CAJPVJ010002659">
    <property type="protein sequence ID" value="CAG2166618.1"/>
    <property type="molecule type" value="Genomic_DNA"/>
</dbReference>
<gene>
    <name evidence="7" type="ORF">ONB1V03_LOCUS6133</name>
</gene>
<accession>A0A7R9LST8</accession>
<dbReference type="PANTHER" id="PTHR13593">
    <property type="match status" value="1"/>
</dbReference>
<evidence type="ECO:0000313" key="8">
    <source>
        <dbReference type="Proteomes" id="UP000728032"/>
    </source>
</evidence>
<dbReference type="EMBL" id="OC917484">
    <property type="protein sequence ID" value="CAD7647216.1"/>
    <property type="molecule type" value="Genomic_DNA"/>
</dbReference>
<evidence type="ECO:0000256" key="4">
    <source>
        <dbReference type="ARBA" id="ARBA00023157"/>
    </source>
</evidence>
<dbReference type="InterPro" id="IPR000909">
    <property type="entry name" value="PLipase_C_PInositol-sp_X_dom"/>
</dbReference>
<dbReference type="GO" id="GO:0006629">
    <property type="term" value="P:lipid metabolic process"/>
    <property type="evidence" value="ECO:0007669"/>
    <property type="project" value="InterPro"/>
</dbReference>
<comment type="catalytic activity">
    <reaction evidence="1">
        <text>an N-(acyl)-sphingosylphosphoethanolamine = an N-(acyl)-sphingosyl-1,3-cyclic phosphate + ethanolamine</text>
        <dbReference type="Rhea" id="RHEA:60648"/>
        <dbReference type="ChEBI" id="CHEBI:57603"/>
        <dbReference type="ChEBI" id="CHEBI:143891"/>
        <dbReference type="ChEBI" id="CHEBI:143892"/>
    </reaction>
</comment>
<feature type="domain" description="Phosphatidylinositol-specific phospholipase C X" evidence="6">
    <location>
        <begin position="115"/>
        <end position="253"/>
    </location>
</feature>
<evidence type="ECO:0000256" key="1">
    <source>
        <dbReference type="ARBA" id="ARBA00000110"/>
    </source>
</evidence>
<dbReference type="InterPro" id="IPR051057">
    <property type="entry name" value="PI-PLC_domain"/>
</dbReference>
<evidence type="ECO:0000313" key="7">
    <source>
        <dbReference type="EMBL" id="CAD7647216.1"/>
    </source>
</evidence>
<dbReference type="PROSITE" id="PS50007">
    <property type="entry name" value="PIPLC_X_DOMAIN"/>
    <property type="match status" value="1"/>
</dbReference>
<dbReference type="GO" id="GO:0046872">
    <property type="term" value="F:metal ion binding"/>
    <property type="evidence" value="ECO:0007669"/>
    <property type="project" value="UniProtKB-KW"/>
</dbReference>